<feature type="transmembrane region" description="Helical" evidence="7">
    <location>
        <begin position="376"/>
        <end position="400"/>
    </location>
</feature>
<evidence type="ECO:0000256" key="1">
    <source>
        <dbReference type="ARBA" id="ARBA00004651"/>
    </source>
</evidence>
<reference evidence="9" key="1">
    <citation type="submission" date="2022-10" db="EMBL/GenBank/DDBJ databases">
        <title>Rhodococcus sp.75.</title>
        <authorList>
            <person name="Sun M."/>
        </authorList>
    </citation>
    <scope>NUCLEOTIDE SEQUENCE</scope>
    <source>
        <strain evidence="9">75</strain>
    </source>
</reference>
<feature type="transmembrane region" description="Helical" evidence="7">
    <location>
        <begin position="283"/>
        <end position="306"/>
    </location>
</feature>
<dbReference type="PROSITE" id="PS50850">
    <property type="entry name" value="MFS"/>
    <property type="match status" value="1"/>
</dbReference>
<evidence type="ECO:0000256" key="5">
    <source>
        <dbReference type="ARBA" id="ARBA00022989"/>
    </source>
</evidence>
<feature type="transmembrane region" description="Helical" evidence="7">
    <location>
        <begin position="239"/>
        <end position="262"/>
    </location>
</feature>
<feature type="transmembrane region" description="Helical" evidence="7">
    <location>
        <begin position="122"/>
        <end position="140"/>
    </location>
</feature>
<feature type="transmembrane region" description="Helical" evidence="7">
    <location>
        <begin position="461"/>
        <end position="481"/>
    </location>
</feature>
<dbReference type="Gene3D" id="1.20.1720.10">
    <property type="entry name" value="Multidrug resistance protein D"/>
    <property type="match status" value="1"/>
</dbReference>
<feature type="domain" description="Major facilitator superfamily (MFS) profile" evidence="8">
    <location>
        <begin position="27"/>
        <end position="484"/>
    </location>
</feature>
<keyword evidence="2" id="KW-0813">Transport</keyword>
<proteinExistence type="predicted"/>
<dbReference type="InterPro" id="IPR020846">
    <property type="entry name" value="MFS_dom"/>
</dbReference>
<dbReference type="PANTHER" id="PTHR42718">
    <property type="entry name" value="MAJOR FACILITATOR SUPERFAMILY MULTIDRUG TRANSPORTER MFSC"/>
    <property type="match status" value="1"/>
</dbReference>
<evidence type="ECO:0000313" key="10">
    <source>
        <dbReference type="Proteomes" id="UP001164965"/>
    </source>
</evidence>
<organism evidence="9 10">
    <name type="scientific">Rhodococcus antarcticus</name>
    <dbReference type="NCBI Taxonomy" id="2987751"/>
    <lineage>
        <taxon>Bacteria</taxon>
        <taxon>Bacillati</taxon>
        <taxon>Actinomycetota</taxon>
        <taxon>Actinomycetes</taxon>
        <taxon>Mycobacteriales</taxon>
        <taxon>Nocardiaceae</taxon>
        <taxon>Rhodococcus</taxon>
    </lineage>
</organism>
<dbReference type="PRINTS" id="PR01036">
    <property type="entry name" value="TCRTETB"/>
</dbReference>
<feature type="transmembrane region" description="Helical" evidence="7">
    <location>
        <begin position="65"/>
        <end position="82"/>
    </location>
</feature>
<dbReference type="PANTHER" id="PTHR42718:SF46">
    <property type="entry name" value="BLR6921 PROTEIN"/>
    <property type="match status" value="1"/>
</dbReference>
<dbReference type="Proteomes" id="UP001164965">
    <property type="component" value="Chromosome"/>
</dbReference>
<evidence type="ECO:0000256" key="7">
    <source>
        <dbReference type="SAM" id="Phobius"/>
    </source>
</evidence>
<gene>
    <name evidence="9" type="ORF">RHODO2019_07000</name>
</gene>
<dbReference type="InterPro" id="IPR011701">
    <property type="entry name" value="MFS"/>
</dbReference>
<dbReference type="InterPro" id="IPR036259">
    <property type="entry name" value="MFS_trans_sf"/>
</dbReference>
<feature type="transmembrane region" description="Helical" evidence="7">
    <location>
        <begin position="179"/>
        <end position="201"/>
    </location>
</feature>
<dbReference type="RefSeq" id="WP_265384258.1">
    <property type="nucleotide sequence ID" value="NZ_CP110615.1"/>
</dbReference>
<feature type="transmembrane region" description="Helical" evidence="7">
    <location>
        <begin position="152"/>
        <end position="173"/>
    </location>
</feature>
<evidence type="ECO:0000256" key="3">
    <source>
        <dbReference type="ARBA" id="ARBA00022475"/>
    </source>
</evidence>
<keyword evidence="6 7" id="KW-0472">Membrane</keyword>
<name>A0ABY6P3C1_9NOCA</name>
<dbReference type="InterPro" id="IPR004638">
    <property type="entry name" value="EmrB-like"/>
</dbReference>
<evidence type="ECO:0000313" key="9">
    <source>
        <dbReference type="EMBL" id="UZJ26154.1"/>
    </source>
</evidence>
<feature type="transmembrane region" description="Helical" evidence="7">
    <location>
        <begin position="94"/>
        <end position="116"/>
    </location>
</feature>
<dbReference type="Gene3D" id="1.20.1250.20">
    <property type="entry name" value="MFS general substrate transporter like domains"/>
    <property type="match status" value="1"/>
</dbReference>
<feature type="transmembrane region" description="Helical" evidence="7">
    <location>
        <begin position="347"/>
        <end position="364"/>
    </location>
</feature>
<feature type="transmembrane region" description="Helical" evidence="7">
    <location>
        <begin position="213"/>
        <end position="233"/>
    </location>
</feature>
<sequence>MTESQLRAPAAATTAHDDPHHGRRWLVLGVVAVAQLMVVLDATIVNIALPSAQAALGFADTDRQWIVTAYALSFGSLLLLGGKLGDLFGRKNTFIVGLVGFALASALGGAAESFGVLVGARVLQGVFGALLAPAALATLATTFTDPKERSKAFGVFGAVAGGGSAVGLVLGGVLTELLSWRWCLYVNLVFAVLAVVGAAFLLQNAKGQHRTRLDIPGTLLASAGLFCLVFGFSEASTKGWVSTVTLTSLVAGVVLLVVFVVVQQRVSAPLLPLHVVTDRVRGTCYAAVGLSAIAIFAVFLFLTYYLQEIKGFSPITSGVSFLPLTAGIVTASTTANIVLLPRTGPRPLLPLGMALGAAGMFLLTRLTPTAGYASHVLPSLVVLGLGFGLIFAPAISSATFGVERQDSGVASAMVNTMQQVGGSIGTALLSTLAASATAGYASTHTGDGTQVLAAVHGYTTAFTVSGCIFVVGAILTAVLLPSGVLTAGAPKEPVAAH</sequence>
<dbReference type="EMBL" id="CP110615">
    <property type="protein sequence ID" value="UZJ26154.1"/>
    <property type="molecule type" value="Genomic_DNA"/>
</dbReference>
<evidence type="ECO:0000256" key="4">
    <source>
        <dbReference type="ARBA" id="ARBA00022692"/>
    </source>
</evidence>
<evidence type="ECO:0000256" key="2">
    <source>
        <dbReference type="ARBA" id="ARBA00022448"/>
    </source>
</evidence>
<keyword evidence="10" id="KW-1185">Reference proteome</keyword>
<dbReference type="NCBIfam" id="TIGR00711">
    <property type="entry name" value="efflux_EmrB"/>
    <property type="match status" value="1"/>
</dbReference>
<evidence type="ECO:0000259" key="8">
    <source>
        <dbReference type="PROSITE" id="PS50850"/>
    </source>
</evidence>
<accession>A0ABY6P3C1</accession>
<dbReference type="SUPFAM" id="SSF103473">
    <property type="entry name" value="MFS general substrate transporter"/>
    <property type="match status" value="1"/>
</dbReference>
<protein>
    <submittedName>
        <fullName evidence="9">MFS transporter</fullName>
    </submittedName>
</protein>
<comment type="subcellular location">
    <subcellularLocation>
        <location evidence="1">Cell membrane</location>
        <topology evidence="1">Multi-pass membrane protein</topology>
    </subcellularLocation>
</comment>
<keyword evidence="5 7" id="KW-1133">Transmembrane helix</keyword>
<feature type="transmembrane region" description="Helical" evidence="7">
    <location>
        <begin position="420"/>
        <end position="441"/>
    </location>
</feature>
<dbReference type="Pfam" id="PF07690">
    <property type="entry name" value="MFS_1"/>
    <property type="match status" value="1"/>
</dbReference>
<keyword evidence="4 7" id="KW-0812">Transmembrane</keyword>
<dbReference type="CDD" id="cd17321">
    <property type="entry name" value="MFS_MMR_MDR_like"/>
    <property type="match status" value="1"/>
</dbReference>
<feature type="transmembrane region" description="Helical" evidence="7">
    <location>
        <begin position="318"/>
        <end position="340"/>
    </location>
</feature>
<evidence type="ECO:0000256" key="6">
    <source>
        <dbReference type="ARBA" id="ARBA00023136"/>
    </source>
</evidence>
<feature type="transmembrane region" description="Helical" evidence="7">
    <location>
        <begin position="25"/>
        <end position="45"/>
    </location>
</feature>
<keyword evidence="3" id="KW-1003">Cell membrane</keyword>